<feature type="transmembrane region" description="Helical" evidence="2">
    <location>
        <begin position="1107"/>
        <end position="1130"/>
    </location>
</feature>
<feature type="compositionally biased region" description="Polar residues" evidence="1">
    <location>
        <begin position="796"/>
        <end position="806"/>
    </location>
</feature>
<gene>
    <name evidence="4" type="ORF">TTHERM_00418210</name>
</gene>
<keyword evidence="2" id="KW-0472">Membrane</keyword>
<feature type="compositionally biased region" description="Basic and acidic residues" evidence="1">
    <location>
        <begin position="771"/>
        <end position="783"/>
    </location>
</feature>
<dbReference type="InterPro" id="IPR052994">
    <property type="entry name" value="Tiny_macrocysts_regulators"/>
</dbReference>
<dbReference type="EMBL" id="GG662856">
    <property type="protein sequence ID" value="EAR87037.2"/>
    <property type="molecule type" value="Genomic_DNA"/>
</dbReference>
<proteinExistence type="predicted"/>
<feature type="region of interest" description="Disordered" evidence="1">
    <location>
        <begin position="850"/>
        <end position="869"/>
    </location>
</feature>
<reference evidence="5" key="1">
    <citation type="journal article" date="2006" name="PLoS Biol.">
        <title>Macronuclear genome sequence of the ciliate Tetrahymena thermophila, a model eukaryote.</title>
        <authorList>
            <person name="Eisen J.A."/>
            <person name="Coyne R.S."/>
            <person name="Wu M."/>
            <person name="Wu D."/>
            <person name="Thiagarajan M."/>
            <person name="Wortman J.R."/>
            <person name="Badger J.H."/>
            <person name="Ren Q."/>
            <person name="Amedeo P."/>
            <person name="Jones K.M."/>
            <person name="Tallon L.J."/>
            <person name="Delcher A.L."/>
            <person name="Salzberg S.L."/>
            <person name="Silva J.C."/>
            <person name="Haas B.J."/>
            <person name="Majoros W.H."/>
            <person name="Farzad M."/>
            <person name="Carlton J.M."/>
            <person name="Smith R.K. Jr."/>
            <person name="Garg J."/>
            <person name="Pearlman R.E."/>
            <person name="Karrer K.M."/>
            <person name="Sun L."/>
            <person name="Manning G."/>
            <person name="Elde N.C."/>
            <person name="Turkewitz A.P."/>
            <person name="Asai D.J."/>
            <person name="Wilkes D.E."/>
            <person name="Wang Y."/>
            <person name="Cai H."/>
            <person name="Collins K."/>
            <person name="Stewart B.A."/>
            <person name="Lee S.R."/>
            <person name="Wilamowska K."/>
            <person name="Weinberg Z."/>
            <person name="Ruzzo W.L."/>
            <person name="Wloga D."/>
            <person name="Gaertig J."/>
            <person name="Frankel J."/>
            <person name="Tsao C.-C."/>
            <person name="Gorovsky M.A."/>
            <person name="Keeling P.J."/>
            <person name="Waller R.F."/>
            <person name="Patron N.J."/>
            <person name="Cherry J.M."/>
            <person name="Stover N.A."/>
            <person name="Krieger C.J."/>
            <person name="del Toro C."/>
            <person name="Ryder H.F."/>
            <person name="Williamson S.C."/>
            <person name="Barbeau R.A."/>
            <person name="Hamilton E.P."/>
            <person name="Orias E."/>
        </authorList>
    </citation>
    <scope>NUCLEOTIDE SEQUENCE [LARGE SCALE GENOMIC DNA]</scope>
    <source>
        <strain evidence="5">SB210</strain>
    </source>
</reference>
<evidence type="ECO:0000256" key="2">
    <source>
        <dbReference type="SAM" id="Phobius"/>
    </source>
</evidence>
<evidence type="ECO:0000259" key="3">
    <source>
        <dbReference type="Pfam" id="PF25474"/>
    </source>
</evidence>
<dbReference type="STRING" id="312017.Q22NX4"/>
<dbReference type="PANTHER" id="PTHR31600">
    <property type="entry name" value="TINY MACROCYSTS PROTEIN B-RELATED"/>
    <property type="match status" value="1"/>
</dbReference>
<feature type="transmembrane region" description="Helical" evidence="2">
    <location>
        <begin position="67"/>
        <end position="89"/>
    </location>
</feature>
<feature type="compositionally biased region" description="Acidic residues" evidence="1">
    <location>
        <begin position="856"/>
        <end position="869"/>
    </location>
</feature>
<feature type="transmembrane region" description="Helical" evidence="2">
    <location>
        <begin position="922"/>
        <end position="943"/>
    </location>
</feature>
<keyword evidence="5" id="KW-1185">Reference proteome</keyword>
<feature type="transmembrane region" description="Helical" evidence="2">
    <location>
        <begin position="95"/>
        <end position="116"/>
    </location>
</feature>
<accession>Q22NX4</accession>
<dbReference type="Pfam" id="PF25474">
    <property type="entry name" value="TPR_TmcB"/>
    <property type="match status" value="1"/>
</dbReference>
<dbReference type="InterPro" id="IPR035965">
    <property type="entry name" value="PAS-like_dom_sf"/>
</dbReference>
<keyword evidence="2" id="KW-1133">Transmembrane helix</keyword>
<evidence type="ECO:0000313" key="4">
    <source>
        <dbReference type="EMBL" id="EAR87037.2"/>
    </source>
</evidence>
<dbReference type="InterPro" id="IPR057352">
    <property type="entry name" value="TPR_TmcB/C"/>
</dbReference>
<dbReference type="OrthoDB" id="312575at2759"/>
<feature type="compositionally biased region" description="Polar residues" evidence="1">
    <location>
        <begin position="718"/>
        <end position="770"/>
    </location>
</feature>
<dbReference type="RefSeq" id="XP_001007282.2">
    <property type="nucleotide sequence ID" value="XM_001007282.2"/>
</dbReference>
<organism evidence="4 5">
    <name type="scientific">Tetrahymena thermophila (strain SB210)</name>
    <dbReference type="NCBI Taxonomy" id="312017"/>
    <lineage>
        <taxon>Eukaryota</taxon>
        <taxon>Sar</taxon>
        <taxon>Alveolata</taxon>
        <taxon>Ciliophora</taxon>
        <taxon>Intramacronucleata</taxon>
        <taxon>Oligohymenophorea</taxon>
        <taxon>Hymenostomatida</taxon>
        <taxon>Tetrahymenina</taxon>
        <taxon>Tetrahymenidae</taxon>
        <taxon>Tetrahymena</taxon>
    </lineage>
</organism>
<feature type="domain" description="TmcB/TmcC TPR repeats" evidence="3">
    <location>
        <begin position="285"/>
        <end position="391"/>
    </location>
</feature>
<feature type="transmembrane region" description="Helical" evidence="2">
    <location>
        <begin position="1212"/>
        <end position="1240"/>
    </location>
</feature>
<evidence type="ECO:0000256" key="1">
    <source>
        <dbReference type="SAM" id="MobiDB-lite"/>
    </source>
</evidence>
<dbReference type="PANTHER" id="PTHR31600:SF2">
    <property type="entry name" value="GAMETE ENRICHED GENE 10 PROTEIN-RELATED"/>
    <property type="match status" value="1"/>
</dbReference>
<name>Q22NX4_TETTS</name>
<dbReference type="HOGENOM" id="CLU_001391_0_0_1"/>
<dbReference type="Gene3D" id="3.30.450.20">
    <property type="entry name" value="PAS domain"/>
    <property type="match status" value="1"/>
</dbReference>
<dbReference type="eggNOG" id="ENOG502S0RD">
    <property type="taxonomic scope" value="Eukaryota"/>
</dbReference>
<sequence>MSSQDTAARANGHITYTFNIYKLVLVVMFVFMSTSQFIYLILGMILGGSIIIFQRTHFNSPFYNRSFFLLHDVLATWQLWTSACLASAILLENNFYTGTIVIWIIGSPLLVLFVLLSRDEKVDGLFQNVNKFANGEEIIQQISRFTSHWMEIHKQLCNKQDCSLVAKNNQKINRILKQIKANNPEIDNEKHSKIIQVVYQMFYEGTKRFPNHTNLRINYASFLIEKMKFKQTALQELTIAEENFPPFDIQFTIFRLKKIIEEEIQNENKQNKMKIGGNIDEELGVLDIISEIRYQEIFKQLRADIELSSEAHMDFWQQLSEETPDMKKIHQFGRHIYRTKAKVENDWQRLTRICDKRPKAYRFYASYIIEIIQDQKTGQQLHTQANFLQNNGKKYQNRTKGDSDMEQDTDSQPCIIISAESDKLGQIQHLNLAATILIGSSKTELINNNINKLMPNLYGQNHDQFLENYLNRNEFNYFKEERHLFITHKSSYIIPIYLRVKSFDTLMHGLQLIGNIRYDKQFRNQAYILINVEGQINSISSTCISMLKIDYKLVSSKEKKIDQFFPQLMEERDNYMNKQGQIYQYQFPSSAGGSIRDIDSLKTKPKMKSISLKIQISEICFSNDEFVGYIIKIDKVSDIAQNSRLRPNPSLSTFQFTYEKQTKGFLGEYGFIPGSEADSQSHEQNLNNSISSLNDNQSYNQNQSKLQKQKNKSNQQSLTNIPKKSNLSSDQILKQPNNFQSPSRQAPASNLTQPTLNSAEQKKFNNSPDNHINEIKENEREHDDNEEIEDNEQQKHTLQTEGNKDWNQNRYIKNTLYQDNMLKNEVQMTTNYEQGIKTVRLFKSKIHEMHDFKEEDSQDSEKEEEDLEDSIFRQNLDDGGEESTKLNHNFNDTFTSRKALNSVINAKIVPQEIRVLNAFVKIFLLLLTVISFVEYFVGVSVFGNIKSDIQLITYSCQRIANFQYILANIRDLQLNNDKLYTFSSSDINNLITDTKAVISDTDIISNYLLLNTNRPSSTLSNMLTNSQVKVILDGGSSQYYSFNQVTSQMISKALSIINSGVSSINRNNNDVQNFYLNIMNDYQSYLRTTNTLYLQDLKSETNNQSTLFFVLLLISPIIICLFMSLLYPVLNFVNKSSGKVINLFLHVPNKYVQQLHTQCQNFVSQLRADEDDTQSVNDLDRDDDNQGFGGQNGEQGEEEIMKRKKKKYVNQIDNNIVTIISKMLFGVLVLEAYFIASYFLGNNLLNNIETLLPEFNYTAYSESLYIFSDNAQRNYFINPTYKIFNQDQKVVCLSDINDMFELDSNILYEHSQNIQIVSNSYKNDFIQIITQDPCQIFLNNKIVSTIDQCNQFANGAVQSGMTAAFTRYFENIRQLLTYQQQILEGVFTWDNVQPGFTEVNLGLNNQTLNSIINLLRLPVAQEIRDMQRNYIKFSVRYLVSSFQSSIQNNLEQIQTIKFILFLIFIAMIFLMYLVFWWPIADSLTEDIWRTQSLLTAVPVHVLKLVRPMQVYIKFMYDEQQRELTKKKQKADDIKNKDSAKSKLII</sequence>
<feature type="region of interest" description="Disordered" evidence="1">
    <location>
        <begin position="1173"/>
        <end position="1199"/>
    </location>
</feature>
<evidence type="ECO:0000313" key="5">
    <source>
        <dbReference type="Proteomes" id="UP000009168"/>
    </source>
</evidence>
<dbReference type="GeneID" id="7826805"/>
<feature type="transmembrane region" description="Helical" evidence="2">
    <location>
        <begin position="1458"/>
        <end position="1479"/>
    </location>
</feature>
<dbReference type="SUPFAM" id="SSF55785">
    <property type="entry name" value="PYP-like sensor domain (PAS domain)"/>
    <property type="match status" value="1"/>
</dbReference>
<dbReference type="InParanoid" id="Q22NX4"/>
<protein>
    <submittedName>
        <fullName evidence="4">PAS domain S-box protein, putative</fullName>
    </submittedName>
</protein>
<feature type="compositionally biased region" description="Low complexity" evidence="1">
    <location>
        <begin position="684"/>
        <end position="717"/>
    </location>
</feature>
<feature type="region of interest" description="Disordered" evidence="1">
    <location>
        <begin position="669"/>
        <end position="806"/>
    </location>
</feature>
<feature type="transmembrane region" description="Helical" evidence="2">
    <location>
        <begin position="20"/>
        <end position="46"/>
    </location>
</feature>
<keyword evidence="2" id="KW-0812">Transmembrane</keyword>
<dbReference type="KEGG" id="tet:TTHERM_00418210"/>
<dbReference type="Proteomes" id="UP000009168">
    <property type="component" value="Unassembled WGS sequence"/>
</dbReference>